<dbReference type="WBParaSite" id="nOo.2.0.1.t06014-RA">
    <property type="protein sequence ID" value="nOo.2.0.1.t06014-RA"/>
    <property type="gene ID" value="nOo.2.0.1.g06014"/>
</dbReference>
<accession>A0A182ED66</accession>
<dbReference type="AlphaFoldDB" id="A0A182ED66"/>
<dbReference type="Gene3D" id="2.10.70.10">
    <property type="entry name" value="Complement Module, domain 1"/>
    <property type="match status" value="2"/>
</dbReference>
<protein>
    <submittedName>
        <fullName evidence="7">Sushi domain-containing protein</fullName>
    </submittedName>
</protein>
<dbReference type="InterPro" id="IPR035976">
    <property type="entry name" value="Sushi/SCR/CCP_sf"/>
</dbReference>
<feature type="chain" id="PRO_5043137469" evidence="3">
    <location>
        <begin position="24"/>
        <end position="249"/>
    </location>
</feature>
<gene>
    <name evidence="5" type="ORF">NOO_LOCUS6014</name>
</gene>
<dbReference type="Pfam" id="PF00084">
    <property type="entry name" value="Sushi"/>
    <property type="match status" value="1"/>
</dbReference>
<dbReference type="Proteomes" id="UP000271087">
    <property type="component" value="Unassembled WGS sequence"/>
</dbReference>
<dbReference type="PROSITE" id="PS50923">
    <property type="entry name" value="SUSHI"/>
    <property type="match status" value="1"/>
</dbReference>
<evidence type="ECO:0000313" key="7">
    <source>
        <dbReference type="WBParaSite" id="nOo.2.0.1.t06014-RA"/>
    </source>
</evidence>
<feature type="signal peptide" evidence="3">
    <location>
        <begin position="1"/>
        <end position="23"/>
    </location>
</feature>
<dbReference type="EMBL" id="UYRW01001757">
    <property type="protein sequence ID" value="VDK80545.1"/>
    <property type="molecule type" value="Genomic_DNA"/>
</dbReference>
<evidence type="ECO:0000313" key="5">
    <source>
        <dbReference type="EMBL" id="VDK80545.1"/>
    </source>
</evidence>
<evidence type="ECO:0000256" key="3">
    <source>
        <dbReference type="SAM" id="SignalP"/>
    </source>
</evidence>
<proteinExistence type="predicted"/>
<evidence type="ECO:0000259" key="4">
    <source>
        <dbReference type="PROSITE" id="PS50923"/>
    </source>
</evidence>
<evidence type="ECO:0000313" key="6">
    <source>
        <dbReference type="Proteomes" id="UP000271087"/>
    </source>
</evidence>
<dbReference type="STRING" id="42157.A0A182ED66"/>
<organism evidence="7">
    <name type="scientific">Onchocerca ochengi</name>
    <name type="common">Filarial nematode worm</name>
    <dbReference type="NCBI Taxonomy" id="42157"/>
    <lineage>
        <taxon>Eukaryota</taxon>
        <taxon>Metazoa</taxon>
        <taxon>Ecdysozoa</taxon>
        <taxon>Nematoda</taxon>
        <taxon>Chromadorea</taxon>
        <taxon>Rhabditida</taxon>
        <taxon>Spirurina</taxon>
        <taxon>Spiruromorpha</taxon>
        <taxon>Filarioidea</taxon>
        <taxon>Onchocercidae</taxon>
        <taxon>Onchocerca</taxon>
    </lineage>
</organism>
<name>A0A182ED66_ONCOC</name>
<keyword evidence="1" id="KW-1015">Disulfide bond</keyword>
<dbReference type="InterPro" id="IPR000436">
    <property type="entry name" value="Sushi_SCR_CCP_dom"/>
</dbReference>
<feature type="domain" description="Sushi" evidence="4">
    <location>
        <begin position="91"/>
        <end position="151"/>
    </location>
</feature>
<evidence type="ECO:0000256" key="1">
    <source>
        <dbReference type="ARBA" id="ARBA00023157"/>
    </source>
</evidence>
<evidence type="ECO:0000256" key="2">
    <source>
        <dbReference type="PROSITE-ProRule" id="PRU00302"/>
    </source>
</evidence>
<dbReference type="OrthoDB" id="5804284at2759"/>
<reference evidence="7" key="1">
    <citation type="submission" date="2016-06" db="UniProtKB">
        <authorList>
            <consortium name="WormBaseParasite"/>
        </authorList>
    </citation>
    <scope>IDENTIFICATION</scope>
</reference>
<reference evidence="5 6" key="2">
    <citation type="submission" date="2018-08" db="EMBL/GenBank/DDBJ databases">
        <authorList>
            <person name="Laetsch R D."/>
            <person name="Stevens L."/>
            <person name="Kumar S."/>
            <person name="Blaxter L. M."/>
        </authorList>
    </citation>
    <scope>NUCLEOTIDE SEQUENCE [LARGE SCALE GENOMIC DNA]</scope>
</reference>
<dbReference type="SUPFAM" id="SSF57535">
    <property type="entry name" value="Complement control module/SCR domain"/>
    <property type="match status" value="2"/>
</dbReference>
<keyword evidence="6" id="KW-1185">Reference proteome</keyword>
<keyword evidence="3" id="KW-0732">Signal</keyword>
<sequence>MLIRSEYLHVFILPLFTTTAIVTTPTCEDIITTSNGNVIYMEANYEAKHSPGTAALMACKFGYVSSLPYLVFCQANGTWNYKLGECILTSKTCSPQNTESNVVYMPPEISDIYPSGTFAMLHCSIGQLPVGPSSAVCLNGEWNVELGYCKELHSDGIFSGPSQRRDISISDFKTGSETVSAEDKSITYAMPTETENASLSAMVSESIFDEWSTILNETVEDTAPLDLMKMEKLSDESFAITISSILPSD</sequence>
<dbReference type="CDD" id="cd00033">
    <property type="entry name" value="CCP"/>
    <property type="match status" value="2"/>
</dbReference>
<dbReference type="SMART" id="SM00032">
    <property type="entry name" value="CCP"/>
    <property type="match status" value="2"/>
</dbReference>
<comment type="caution">
    <text evidence="2">Lacks conserved residue(s) required for the propagation of feature annotation.</text>
</comment>
<keyword evidence="2" id="KW-0768">Sushi</keyword>